<keyword evidence="2" id="KW-0472">Membrane</keyword>
<dbReference type="GO" id="GO:0032506">
    <property type="term" value="P:cytokinetic process"/>
    <property type="evidence" value="ECO:0007669"/>
    <property type="project" value="TreeGrafter"/>
</dbReference>
<dbReference type="Proteomes" id="UP000273022">
    <property type="component" value="Unassembled WGS sequence"/>
</dbReference>
<dbReference type="InterPro" id="IPR036680">
    <property type="entry name" value="SPOR-like_sf"/>
</dbReference>
<dbReference type="GO" id="GO:0032153">
    <property type="term" value="C:cell division site"/>
    <property type="evidence" value="ECO:0007669"/>
    <property type="project" value="TreeGrafter"/>
</dbReference>
<dbReference type="GO" id="GO:0030428">
    <property type="term" value="C:cell septum"/>
    <property type="evidence" value="ECO:0007669"/>
    <property type="project" value="TreeGrafter"/>
</dbReference>
<dbReference type="SUPFAM" id="SSF110997">
    <property type="entry name" value="Sporulation related repeat"/>
    <property type="match status" value="1"/>
</dbReference>
<feature type="compositionally biased region" description="Polar residues" evidence="1">
    <location>
        <begin position="69"/>
        <end position="83"/>
    </location>
</feature>
<dbReference type="PROSITE" id="PS51724">
    <property type="entry name" value="SPOR"/>
    <property type="match status" value="1"/>
</dbReference>
<dbReference type="Pfam" id="PF05036">
    <property type="entry name" value="SPOR"/>
    <property type="match status" value="1"/>
</dbReference>
<dbReference type="OrthoDB" id="7069135at2"/>
<evidence type="ECO:0000259" key="3">
    <source>
        <dbReference type="PROSITE" id="PS51724"/>
    </source>
</evidence>
<reference evidence="4 5" key="1">
    <citation type="submission" date="2018-09" db="EMBL/GenBank/DDBJ databases">
        <title>Phylogeny of the Shewanellaceae, and recommendation for two new genera, Pseudoshewanella and Parashewanella.</title>
        <authorList>
            <person name="Wang G."/>
        </authorList>
    </citation>
    <scope>NUCLEOTIDE SEQUENCE [LARGE SCALE GENOMIC DNA]</scope>
    <source>
        <strain evidence="4 5">KCTC 22492</strain>
    </source>
</reference>
<dbReference type="AlphaFoldDB" id="A0A3A6U248"/>
<sequence length="180" mass="19757">MSNQFQNRLVGTIVVVALGVIFLPDMLDGKKPRQEENFSEIPLRPAFSGDINKNNSEVIGAIELPQPETVDSTQPESSTTEVVNSEPVKTKSTPKKIEVGFTLQLGSFKNAANVNALVKKLRKSGFPAYTLPKIPVDKELTKVFVGPNVSKEKLIAIQAQVLKQTGLKGRVITYNPLERK</sequence>
<dbReference type="Gene3D" id="3.30.70.1070">
    <property type="entry name" value="Sporulation related repeat"/>
    <property type="match status" value="1"/>
</dbReference>
<name>A0A3A6U248_9GAMM</name>
<evidence type="ECO:0000313" key="5">
    <source>
        <dbReference type="Proteomes" id="UP000273022"/>
    </source>
</evidence>
<gene>
    <name evidence="4" type="ORF">D5R81_06865</name>
</gene>
<keyword evidence="2" id="KW-0812">Transmembrane</keyword>
<dbReference type="PANTHER" id="PTHR38687:SF1">
    <property type="entry name" value="CELL DIVISION PROTEIN DEDD"/>
    <property type="match status" value="1"/>
</dbReference>
<feature type="transmembrane region" description="Helical" evidence="2">
    <location>
        <begin position="6"/>
        <end position="23"/>
    </location>
</feature>
<evidence type="ECO:0000313" key="4">
    <source>
        <dbReference type="EMBL" id="RJY18093.1"/>
    </source>
</evidence>
<organism evidence="4 5">
    <name type="scientific">Parashewanella spongiae</name>
    <dbReference type="NCBI Taxonomy" id="342950"/>
    <lineage>
        <taxon>Bacteria</taxon>
        <taxon>Pseudomonadati</taxon>
        <taxon>Pseudomonadota</taxon>
        <taxon>Gammaproteobacteria</taxon>
        <taxon>Alteromonadales</taxon>
        <taxon>Shewanellaceae</taxon>
        <taxon>Parashewanella</taxon>
    </lineage>
</organism>
<comment type="caution">
    <text evidence="4">The sequence shown here is derived from an EMBL/GenBank/DDBJ whole genome shotgun (WGS) entry which is preliminary data.</text>
</comment>
<keyword evidence="2" id="KW-1133">Transmembrane helix</keyword>
<dbReference type="RefSeq" id="WP_121852917.1">
    <property type="nucleotide sequence ID" value="NZ_CP037952.1"/>
</dbReference>
<accession>A0A3A6U248</accession>
<evidence type="ECO:0000256" key="2">
    <source>
        <dbReference type="SAM" id="Phobius"/>
    </source>
</evidence>
<dbReference type="PANTHER" id="PTHR38687">
    <property type="entry name" value="CELL DIVISION PROTEIN DEDD-RELATED"/>
    <property type="match status" value="1"/>
</dbReference>
<dbReference type="InterPro" id="IPR007730">
    <property type="entry name" value="SPOR-like_dom"/>
</dbReference>
<feature type="region of interest" description="Disordered" evidence="1">
    <location>
        <begin position="66"/>
        <end position="89"/>
    </location>
</feature>
<keyword evidence="5" id="KW-1185">Reference proteome</keyword>
<proteinExistence type="predicted"/>
<dbReference type="EMBL" id="QYYH01000032">
    <property type="protein sequence ID" value="RJY18093.1"/>
    <property type="molecule type" value="Genomic_DNA"/>
</dbReference>
<protein>
    <submittedName>
        <fullName evidence="4">SPOR domain-containing protein</fullName>
    </submittedName>
</protein>
<dbReference type="GO" id="GO:0042834">
    <property type="term" value="F:peptidoglycan binding"/>
    <property type="evidence" value="ECO:0007669"/>
    <property type="project" value="InterPro"/>
</dbReference>
<evidence type="ECO:0000256" key="1">
    <source>
        <dbReference type="SAM" id="MobiDB-lite"/>
    </source>
</evidence>
<dbReference type="InterPro" id="IPR052521">
    <property type="entry name" value="Cell_div_SPOR-domain"/>
</dbReference>
<feature type="domain" description="SPOR" evidence="3">
    <location>
        <begin position="95"/>
        <end position="174"/>
    </location>
</feature>